<proteinExistence type="predicted"/>
<gene>
    <name evidence="2" type="ORF">A1Q2_07501</name>
</gene>
<evidence type="ECO:0000313" key="3">
    <source>
        <dbReference type="Proteomes" id="UP000006757"/>
    </source>
</evidence>
<name>K1V2S5_TRIAC</name>
<dbReference type="EMBL" id="AMBO01000395">
    <property type="protein sequence ID" value="EKC98169.1"/>
    <property type="molecule type" value="Genomic_DNA"/>
</dbReference>
<dbReference type="AlphaFoldDB" id="K1V2S5"/>
<protein>
    <recommendedName>
        <fullName evidence="4">Las1-domain-containing protein</fullName>
    </recommendedName>
</protein>
<evidence type="ECO:0000313" key="2">
    <source>
        <dbReference type="EMBL" id="EKC98169.1"/>
    </source>
</evidence>
<dbReference type="GO" id="GO:0000460">
    <property type="term" value="P:maturation of 5.8S rRNA"/>
    <property type="evidence" value="ECO:0007669"/>
    <property type="project" value="TreeGrafter"/>
</dbReference>
<dbReference type="InterPro" id="IPR007174">
    <property type="entry name" value="Las1"/>
</dbReference>
<sequence>MRVPRRVPWASKAELAELYDLLFAPGANDASRQAALSRAASATRMSYAMAVVRFVNGMVDPLQTGPYARPISHLAASLGIPSSLVALRHRATHEDLPPLPMLRRAVEQALDYLHRQSFLPLLASSSAAGWDRRAKLEGLVAEWKKIVKARVRTHDVTNESESGLALRRLKRAIDAEDADDVLDAVVRTGLVPVARKKRSHRRANRPPKEGLAIWRPLLAHLDATAPVSAALTECLVGALLDTAPRLNPPPAAPDAAEDHRKEMASYRWTLGTWLLWLWAGEGGLTVPEEERTGVLRRIARELVHGDDVLRRVYAELAEDTDAPALDELDELLLHESDAESESDEEELEGLEIDDGAEKPDQAPRDVDAQLAAMEANLAALNEKPKHTLQTSADGSSVPGWEHVAEWKAAPIGVWV</sequence>
<dbReference type="Proteomes" id="UP000006757">
    <property type="component" value="Unassembled WGS sequence"/>
</dbReference>
<organism evidence="2 3">
    <name type="scientific">Trichosporon asahii var. asahii (strain CBS 8904)</name>
    <name type="common">Yeast</name>
    <dbReference type="NCBI Taxonomy" id="1220162"/>
    <lineage>
        <taxon>Eukaryota</taxon>
        <taxon>Fungi</taxon>
        <taxon>Dikarya</taxon>
        <taxon>Basidiomycota</taxon>
        <taxon>Agaricomycotina</taxon>
        <taxon>Tremellomycetes</taxon>
        <taxon>Trichosporonales</taxon>
        <taxon>Trichosporonaceae</taxon>
        <taxon>Trichosporon</taxon>
    </lineage>
</organism>
<dbReference type="HOGENOM" id="CLU_031483_0_0_1"/>
<dbReference type="Pfam" id="PF04031">
    <property type="entry name" value="Las1"/>
    <property type="match status" value="1"/>
</dbReference>
<evidence type="ECO:0000256" key="1">
    <source>
        <dbReference type="SAM" id="MobiDB-lite"/>
    </source>
</evidence>
<dbReference type="InParanoid" id="K1V2S5"/>
<dbReference type="PANTHER" id="PTHR15002:SF0">
    <property type="entry name" value="RIBOSOMAL BIOGENESIS PROTEIN LAS1L"/>
    <property type="match status" value="1"/>
</dbReference>
<feature type="compositionally biased region" description="Acidic residues" evidence="1">
    <location>
        <begin position="338"/>
        <end position="354"/>
    </location>
</feature>
<dbReference type="eggNOG" id="KOG2425">
    <property type="taxonomic scope" value="Eukaryota"/>
</dbReference>
<dbReference type="OMA" id="HRCTHED"/>
<dbReference type="PANTHER" id="PTHR15002">
    <property type="entry name" value="RIBOSOMAL BIOGENESIS PROTEIN LAS1L"/>
    <property type="match status" value="1"/>
</dbReference>
<dbReference type="STRING" id="1220162.K1V2S5"/>
<accession>K1V2S5</accession>
<dbReference type="OrthoDB" id="10263222at2759"/>
<comment type="caution">
    <text evidence="2">The sequence shown here is derived from an EMBL/GenBank/DDBJ whole genome shotgun (WGS) entry which is preliminary data.</text>
</comment>
<feature type="region of interest" description="Disordered" evidence="1">
    <location>
        <begin position="336"/>
        <end position="363"/>
    </location>
</feature>
<dbReference type="GO" id="GO:0004519">
    <property type="term" value="F:endonuclease activity"/>
    <property type="evidence" value="ECO:0007669"/>
    <property type="project" value="InterPro"/>
</dbReference>
<dbReference type="GO" id="GO:0090730">
    <property type="term" value="C:Las1 complex"/>
    <property type="evidence" value="ECO:0007669"/>
    <property type="project" value="InterPro"/>
</dbReference>
<dbReference type="GO" id="GO:0030687">
    <property type="term" value="C:preribosome, large subunit precursor"/>
    <property type="evidence" value="ECO:0007669"/>
    <property type="project" value="TreeGrafter"/>
</dbReference>
<reference evidence="2 3" key="1">
    <citation type="journal article" date="2012" name="Eukaryot. Cell">
        <title>Genome sequence of the Trichosporon asahii environmental strain CBS 8904.</title>
        <authorList>
            <person name="Yang R.Y."/>
            <person name="Li H.T."/>
            <person name="Zhu H."/>
            <person name="Zhou G.P."/>
            <person name="Wang M."/>
            <person name="Wang L."/>
        </authorList>
    </citation>
    <scope>NUCLEOTIDE SEQUENCE [LARGE SCALE GENOMIC DNA]</scope>
    <source>
        <strain evidence="2 3">CBS 8904</strain>
    </source>
</reference>
<dbReference type="GO" id="GO:0000470">
    <property type="term" value="P:maturation of LSU-rRNA"/>
    <property type="evidence" value="ECO:0007669"/>
    <property type="project" value="TreeGrafter"/>
</dbReference>
<keyword evidence="3" id="KW-1185">Reference proteome</keyword>
<evidence type="ECO:0008006" key="4">
    <source>
        <dbReference type="Google" id="ProtNLM"/>
    </source>
</evidence>